<evidence type="ECO:0000256" key="3">
    <source>
        <dbReference type="PROSITE-ProRule" id="PRU00708"/>
    </source>
</evidence>
<dbReference type="Pfam" id="PF01535">
    <property type="entry name" value="PPR"/>
    <property type="match status" value="1"/>
</dbReference>
<dbReference type="NCBIfam" id="TIGR00756">
    <property type="entry name" value="PPR"/>
    <property type="match status" value="2"/>
</dbReference>
<organism evidence="4">
    <name type="scientific">Populus alba</name>
    <name type="common">White poplar</name>
    <dbReference type="NCBI Taxonomy" id="43335"/>
    <lineage>
        <taxon>Eukaryota</taxon>
        <taxon>Viridiplantae</taxon>
        <taxon>Streptophyta</taxon>
        <taxon>Embryophyta</taxon>
        <taxon>Tracheophyta</taxon>
        <taxon>Spermatophyta</taxon>
        <taxon>Magnoliopsida</taxon>
        <taxon>eudicotyledons</taxon>
        <taxon>Gunneridae</taxon>
        <taxon>Pentapetalae</taxon>
        <taxon>rosids</taxon>
        <taxon>fabids</taxon>
        <taxon>Malpighiales</taxon>
        <taxon>Salicaceae</taxon>
        <taxon>Saliceae</taxon>
        <taxon>Populus</taxon>
    </lineage>
</organism>
<evidence type="ECO:0000256" key="1">
    <source>
        <dbReference type="ARBA" id="ARBA00007626"/>
    </source>
</evidence>
<dbReference type="InterPro" id="IPR002885">
    <property type="entry name" value="PPR_rpt"/>
</dbReference>
<dbReference type="InterPro" id="IPR044179">
    <property type="entry name" value="PPR5-like"/>
</dbReference>
<dbReference type="EMBL" id="RCHU01000265">
    <property type="protein sequence ID" value="TKS09553.1"/>
    <property type="molecule type" value="Genomic_DNA"/>
</dbReference>
<dbReference type="Pfam" id="PF13812">
    <property type="entry name" value="PPR_3"/>
    <property type="match status" value="1"/>
</dbReference>
<dbReference type="InterPro" id="IPR011990">
    <property type="entry name" value="TPR-like_helical_dom_sf"/>
</dbReference>
<comment type="caution">
    <text evidence="4">The sequence shown here is derived from an EMBL/GenBank/DDBJ whole genome shotgun (WGS) entry which is preliminary data.</text>
</comment>
<evidence type="ECO:0000256" key="2">
    <source>
        <dbReference type="ARBA" id="ARBA00022737"/>
    </source>
</evidence>
<dbReference type="PANTHER" id="PTHR47874:SF4">
    <property type="entry name" value="EXPRESSED PROTEIN"/>
    <property type="match status" value="1"/>
</dbReference>
<sequence length="451" mass="51429">MSSTVNSTGTAKYKYFGNLNLRNKVENMALVLRGVPSFAKRGSRTPQIIQLLFPIPFQTQHSFSTAFSSDPLLSKLLQTPTSKIMSTLDSDHSFNLKSSQPSWDPLITNLRSSSPEKAHLVLEWRLGRMLDYNEIDHDEYSSLISLCGKIQNVSLAMHVFTSMEARGIKPTTSVFNSLLYACLLSSNVITALSLFEIMENSESYKPNSETYDNFVAGFSNLRDVNKMQAWFVGKRAAGFSANLQNYECLISGCVKARDFDTADRLYEEMMSLGIMPSLHIMEWVLEGHCKRGSCDKVKEFLNFLLECEFEINGNMIENVVRLYSELGKVDEMEMLLEMLMEFNQVGEALLQLHCGIIRFYAMLDRLDDVEFSVGRMMSQGMSFQSPSDVEKVISSYFRQEAYERLDLFLEHIKSYYKLTRSTYDLLVAGYRRVGLMEKLNLVMEDMKLAGL</sequence>
<dbReference type="GO" id="GO:0003729">
    <property type="term" value="F:mRNA binding"/>
    <property type="evidence" value="ECO:0007669"/>
    <property type="project" value="InterPro"/>
</dbReference>
<dbReference type="PANTHER" id="PTHR47874">
    <property type="entry name" value="EXPRESSED PROTEIN"/>
    <property type="match status" value="1"/>
</dbReference>
<feature type="repeat" description="PPR" evidence="3">
    <location>
        <begin position="242"/>
        <end position="276"/>
    </location>
</feature>
<name>A0A4U5QGE5_POPAL</name>
<dbReference type="PROSITE" id="PS51375">
    <property type="entry name" value="PPR"/>
    <property type="match status" value="2"/>
</dbReference>
<keyword evidence="2" id="KW-0677">Repeat</keyword>
<dbReference type="Gene3D" id="1.25.40.10">
    <property type="entry name" value="Tetratricopeptide repeat domain"/>
    <property type="match status" value="2"/>
</dbReference>
<protein>
    <submittedName>
        <fullName evidence="4">Pentatricopeptide repeat-containing protein</fullName>
    </submittedName>
</protein>
<evidence type="ECO:0000313" key="4">
    <source>
        <dbReference type="EMBL" id="TKS09553.1"/>
    </source>
</evidence>
<comment type="similarity">
    <text evidence="1">Belongs to the PPR family. P subfamily.</text>
</comment>
<feature type="repeat" description="PPR" evidence="3">
    <location>
        <begin position="136"/>
        <end position="170"/>
    </location>
</feature>
<accession>A0A4U5QGE5</accession>
<reference evidence="4" key="1">
    <citation type="submission" date="2018-10" db="EMBL/GenBank/DDBJ databases">
        <title>Population genomic analysis revealed the cold adaptation of white poplar.</title>
        <authorList>
            <person name="Liu Y.-J."/>
        </authorList>
    </citation>
    <scope>NUCLEOTIDE SEQUENCE [LARGE SCALE GENOMIC DNA]</scope>
    <source>
        <strain evidence="4">PAL-ZL1</strain>
    </source>
</reference>
<proteinExistence type="inferred from homology"/>
<dbReference type="AlphaFoldDB" id="A0A4U5QGE5"/>
<gene>
    <name evidence="4" type="ORF">D5086_0000092030</name>
</gene>